<evidence type="ECO:0000313" key="3">
    <source>
        <dbReference type="Proteomes" id="UP001055219"/>
    </source>
</evidence>
<proteinExistence type="predicted"/>
<sequence length="134" mass="15079">MGQAILHSVQPTKQKKGEATQSPPCLSPFASPSSKQADSSLSPEDILAHSLGGIFPDDVTCQNSSEGNLLYTSPHLPHDLEFSFTEPDKWEERKLSSHYLWDASLLLAELTEEEEVGDEEEREEEKKESRRRRP</sequence>
<protein>
    <submittedName>
        <fullName evidence="2">Uncharacterized protein</fullName>
    </submittedName>
</protein>
<reference evidence="2" key="1">
    <citation type="journal article" date="2021" name="J Fungi (Basel)">
        <title>Genomic and Metabolomic Analyses of the Marine Fungus Emericellopsis cladophorae: Insights into Saltwater Adaptability Mechanisms and Its Biosynthetic Potential.</title>
        <authorList>
            <person name="Goncalves M.F.M."/>
            <person name="Hilario S."/>
            <person name="Van de Peer Y."/>
            <person name="Esteves A.C."/>
            <person name="Alves A."/>
        </authorList>
    </citation>
    <scope>NUCLEOTIDE SEQUENCE</scope>
    <source>
        <strain evidence="2">MUM 19.33</strain>
    </source>
</reference>
<reference evidence="2" key="2">
    <citation type="submission" date="2022-07" db="EMBL/GenBank/DDBJ databases">
        <authorList>
            <person name="Goncalves M.F.M."/>
            <person name="Hilario S."/>
            <person name="Van De Peer Y."/>
            <person name="Esteves A.C."/>
            <person name="Alves A."/>
        </authorList>
    </citation>
    <scope>NUCLEOTIDE SEQUENCE</scope>
    <source>
        <strain evidence="2">MUM 19.33</strain>
    </source>
</reference>
<comment type="caution">
    <text evidence="2">The sequence shown here is derived from an EMBL/GenBank/DDBJ whole genome shotgun (WGS) entry which is preliminary data.</text>
</comment>
<evidence type="ECO:0000256" key="1">
    <source>
        <dbReference type="SAM" id="MobiDB-lite"/>
    </source>
</evidence>
<dbReference type="GeneID" id="75827228"/>
<accession>A0A9P9Y4A5</accession>
<gene>
    <name evidence="2" type="ORF">J7T54_000709</name>
</gene>
<dbReference type="RefSeq" id="XP_051364063.1">
    <property type="nucleotide sequence ID" value="XM_051504558.1"/>
</dbReference>
<dbReference type="OrthoDB" id="2106152at2759"/>
<feature type="compositionally biased region" description="Acidic residues" evidence="1">
    <location>
        <begin position="110"/>
        <end position="123"/>
    </location>
</feature>
<evidence type="ECO:0000313" key="2">
    <source>
        <dbReference type="EMBL" id="KAI6783207.1"/>
    </source>
</evidence>
<feature type="region of interest" description="Disordered" evidence="1">
    <location>
        <begin position="1"/>
        <end position="44"/>
    </location>
</feature>
<dbReference type="AlphaFoldDB" id="A0A9P9Y4A5"/>
<name>A0A9P9Y4A5_9HYPO</name>
<dbReference type="EMBL" id="JAGIXG020000009">
    <property type="protein sequence ID" value="KAI6783207.1"/>
    <property type="molecule type" value="Genomic_DNA"/>
</dbReference>
<feature type="region of interest" description="Disordered" evidence="1">
    <location>
        <begin position="110"/>
        <end position="134"/>
    </location>
</feature>
<keyword evidence="3" id="KW-1185">Reference proteome</keyword>
<organism evidence="2 3">
    <name type="scientific">Emericellopsis cladophorae</name>
    <dbReference type="NCBI Taxonomy" id="2686198"/>
    <lineage>
        <taxon>Eukaryota</taxon>
        <taxon>Fungi</taxon>
        <taxon>Dikarya</taxon>
        <taxon>Ascomycota</taxon>
        <taxon>Pezizomycotina</taxon>
        <taxon>Sordariomycetes</taxon>
        <taxon>Hypocreomycetidae</taxon>
        <taxon>Hypocreales</taxon>
        <taxon>Bionectriaceae</taxon>
        <taxon>Emericellopsis</taxon>
    </lineage>
</organism>
<feature type="compositionally biased region" description="Polar residues" evidence="1">
    <location>
        <begin position="19"/>
        <end position="42"/>
    </location>
</feature>
<dbReference type="Proteomes" id="UP001055219">
    <property type="component" value="Unassembled WGS sequence"/>
</dbReference>